<keyword evidence="2" id="KW-1185">Reference proteome</keyword>
<evidence type="ECO:0000313" key="2">
    <source>
        <dbReference type="Proteomes" id="UP000319801"/>
    </source>
</evidence>
<organism evidence="1 2">
    <name type="scientific">Bagarius yarrelli</name>
    <name type="common">Goonch</name>
    <name type="synonym">Bagrus yarrelli</name>
    <dbReference type="NCBI Taxonomy" id="175774"/>
    <lineage>
        <taxon>Eukaryota</taxon>
        <taxon>Metazoa</taxon>
        <taxon>Chordata</taxon>
        <taxon>Craniata</taxon>
        <taxon>Vertebrata</taxon>
        <taxon>Euteleostomi</taxon>
        <taxon>Actinopterygii</taxon>
        <taxon>Neopterygii</taxon>
        <taxon>Teleostei</taxon>
        <taxon>Ostariophysi</taxon>
        <taxon>Siluriformes</taxon>
        <taxon>Sisoridae</taxon>
        <taxon>Sisorinae</taxon>
        <taxon>Bagarius</taxon>
    </lineage>
</organism>
<dbReference type="AlphaFoldDB" id="A0A556V3K6"/>
<proteinExistence type="predicted"/>
<gene>
    <name evidence="1" type="ORF">Baya_12566</name>
</gene>
<protein>
    <submittedName>
        <fullName evidence="1">Uncharacterized protein</fullName>
    </submittedName>
</protein>
<dbReference type="Proteomes" id="UP000319801">
    <property type="component" value="Unassembled WGS sequence"/>
</dbReference>
<dbReference type="EMBL" id="VCAZ01000110">
    <property type="protein sequence ID" value="TST47723.1"/>
    <property type="molecule type" value="Genomic_DNA"/>
</dbReference>
<name>A0A556V3K6_BAGYA</name>
<evidence type="ECO:0000313" key="1">
    <source>
        <dbReference type="EMBL" id="TST47723.1"/>
    </source>
</evidence>
<sequence length="77" mass="8797">MGQRRIHNASKSFNKKIQRVALPHPAAAARRYRAERIDCFSCVSLRCVYIVTYSAKSADLLSDVTRCKKINSGKKRR</sequence>
<comment type="caution">
    <text evidence="1">The sequence shown here is derived from an EMBL/GenBank/DDBJ whole genome shotgun (WGS) entry which is preliminary data.</text>
</comment>
<reference evidence="1 2" key="1">
    <citation type="journal article" date="2019" name="Genome Biol. Evol.">
        <title>Whole-Genome Sequencing of the Giant Devil Catfish, Bagarius yarrelli.</title>
        <authorList>
            <person name="Jiang W."/>
            <person name="Lv Y."/>
            <person name="Cheng L."/>
            <person name="Yang K."/>
            <person name="Chao B."/>
            <person name="Wang X."/>
            <person name="Li Y."/>
            <person name="Pan X."/>
            <person name="You X."/>
            <person name="Zhang Y."/>
            <person name="Yang J."/>
            <person name="Li J."/>
            <person name="Zhang X."/>
            <person name="Liu S."/>
            <person name="Sun C."/>
            <person name="Yang J."/>
            <person name="Shi Q."/>
        </authorList>
    </citation>
    <scope>NUCLEOTIDE SEQUENCE [LARGE SCALE GENOMIC DNA]</scope>
    <source>
        <strain evidence="1">JWS20170419001</strain>
        <tissue evidence="1">Muscle</tissue>
    </source>
</reference>
<accession>A0A556V3K6</accession>